<dbReference type="Gene3D" id="3.40.50.300">
    <property type="entry name" value="P-loop containing nucleotide triphosphate hydrolases"/>
    <property type="match status" value="1"/>
</dbReference>
<evidence type="ECO:0000256" key="2">
    <source>
        <dbReference type="SAM" id="MobiDB-lite"/>
    </source>
</evidence>
<organism evidence="4 5">
    <name type="scientific">Branchiostoma lanceolatum</name>
    <name type="common">Common lancelet</name>
    <name type="synonym">Amphioxus lanceolatum</name>
    <dbReference type="NCBI Taxonomy" id="7740"/>
    <lineage>
        <taxon>Eukaryota</taxon>
        <taxon>Metazoa</taxon>
        <taxon>Chordata</taxon>
        <taxon>Cephalochordata</taxon>
        <taxon>Leptocardii</taxon>
        <taxon>Amphioxiformes</taxon>
        <taxon>Branchiostomatidae</taxon>
        <taxon>Branchiostoma</taxon>
    </lineage>
</organism>
<dbReference type="InterPro" id="IPR007111">
    <property type="entry name" value="NACHT_NTPase"/>
</dbReference>
<accession>A0A8J9V9U2</accession>
<dbReference type="InterPro" id="IPR011990">
    <property type="entry name" value="TPR-like_helical_dom_sf"/>
</dbReference>
<dbReference type="GO" id="GO:0080008">
    <property type="term" value="C:Cul4-RING E3 ubiquitin ligase complex"/>
    <property type="evidence" value="ECO:0007669"/>
    <property type="project" value="TreeGrafter"/>
</dbReference>
<keyword evidence="1" id="KW-0677">Repeat</keyword>
<gene>
    <name evidence="4" type="primary">TEP1</name>
    <name evidence="4" type="ORF">BLAG_LOCUS1527</name>
</gene>
<evidence type="ECO:0000259" key="3">
    <source>
        <dbReference type="Pfam" id="PF05729"/>
    </source>
</evidence>
<dbReference type="SUPFAM" id="SSF48452">
    <property type="entry name" value="TPR-like"/>
    <property type="match status" value="2"/>
</dbReference>
<evidence type="ECO:0000313" key="5">
    <source>
        <dbReference type="Proteomes" id="UP000838412"/>
    </source>
</evidence>
<dbReference type="Proteomes" id="UP000838412">
    <property type="component" value="Chromosome 1"/>
</dbReference>
<dbReference type="Pfam" id="PF05729">
    <property type="entry name" value="NACHT"/>
    <property type="match status" value="1"/>
</dbReference>
<evidence type="ECO:0000313" key="4">
    <source>
        <dbReference type="EMBL" id="CAH1232372.1"/>
    </source>
</evidence>
<dbReference type="EMBL" id="OV696686">
    <property type="protein sequence ID" value="CAH1232372.1"/>
    <property type="molecule type" value="Genomic_DNA"/>
</dbReference>
<feature type="domain" description="NACHT" evidence="3">
    <location>
        <begin position="192"/>
        <end position="364"/>
    </location>
</feature>
<protein>
    <submittedName>
        <fullName evidence="4">TEP1 protein</fullName>
    </submittedName>
</protein>
<name>A0A8J9V9U2_BRALA</name>
<dbReference type="PANTHER" id="PTHR19860:SF14">
    <property type="entry name" value="DUF4062 DOMAIN-CONTAINING PROTEIN"/>
    <property type="match status" value="1"/>
</dbReference>
<dbReference type="InterPro" id="IPR051191">
    <property type="entry name" value="DCAF12"/>
</dbReference>
<reference evidence="4" key="1">
    <citation type="submission" date="2022-01" db="EMBL/GenBank/DDBJ databases">
        <authorList>
            <person name="Braso-Vives M."/>
        </authorList>
    </citation>
    <scope>NUCLEOTIDE SEQUENCE</scope>
</reference>
<feature type="region of interest" description="Disordered" evidence="2">
    <location>
        <begin position="890"/>
        <end position="934"/>
    </location>
</feature>
<dbReference type="Pfam" id="PF13374">
    <property type="entry name" value="TPR_10"/>
    <property type="match status" value="1"/>
</dbReference>
<sequence>MPFFLNMTSERCGWIPGVQEVPPQFAAEYRWIHGLSVTEMEIMHGAYRKGNPNSLFMIRDGTFLESVPEKHHKDFIDITPEAPFKLKMLKKMLQDRFDPDQVCQYQCEVAGVNSEGRVQLKGLENFSQKVFEFFTQRIGEQYPLEEVQTDPYRQQEEAHEAYMKNKGDLVLGRDSILQEIQQYITELGVDYPMLLVGEAGSGKSAIMARVADVATTKALNKEIPGGGDTGWHVFYHFVGAIPGSTDLETILKRLLRELDIVNDTTMPKDMESTVQLTCGVLSSRTTRPTIIIIDAVNQMDEDPHAQSVSWLPRKLAPQVRVVLSMIDSTPQHRALTERQRKPHEVRVTALSKEDRQEIVRAMLDKYNKRLDQHQMNSLLSKESSDNPLWLSVACEELRVYGVFEKVSDKINSLADGLLNLLAQVLERFEREYGGTLLVATLCLLETSAKGMLEVELLRLLGNEANLLPPEDRSRIDFEAREEPPAGQVAPVRWAGVYRALKPFLRPFGDSGEGRLDFYHRSLSKAVRRKYFGSDDDEEDGTDSRWRYKWWHHKLANFFDSCENIDRRVEEYPHHLVQLGAQERLAECLTEWDMFDKLYHAEWSAQLLLYWRKAGGYDTMDSRYRKVLDRIKQDPEVSIQEVVLRHEKVARVLLQAGKLEEAKGVIQYALEQEEAELGARPERMTELYCVAGLIYDEMVKSVEFVNRETMNDLRPCMDYLRKSIALREQLEGDHHKYQRAFALVKLAFALNNWSDCGGDTDLSRSSAASEGIQVVGEAIRILRELGDNGHLAEAVMTKGILMPRYNTQGQMDLYEEALELSKQAYGENNTLSSRIYGNMGIAYETIGQIRKAYKYFQLVAQCTEEVFGPDHPKTLQNKAVLEEDTYRAVARQIQQEAENGGGQEDDDTDGFFDDFDSDEDNAEDDNVQEERQEEQ</sequence>
<proteinExistence type="predicted"/>
<dbReference type="InterPro" id="IPR027417">
    <property type="entry name" value="P-loop_NTPase"/>
</dbReference>
<dbReference type="PANTHER" id="PTHR19860">
    <property type="entry name" value="DDB1- AND CUL4-ASSOCIATED FACTOR 12-RELATED"/>
    <property type="match status" value="1"/>
</dbReference>
<dbReference type="Gene3D" id="1.25.40.10">
    <property type="entry name" value="Tetratricopeptide repeat domain"/>
    <property type="match status" value="1"/>
</dbReference>
<dbReference type="OrthoDB" id="2325716at2759"/>
<evidence type="ECO:0000256" key="1">
    <source>
        <dbReference type="ARBA" id="ARBA00022737"/>
    </source>
</evidence>
<keyword evidence="5" id="KW-1185">Reference proteome</keyword>
<dbReference type="SUPFAM" id="SSF52540">
    <property type="entry name" value="P-loop containing nucleoside triphosphate hydrolases"/>
    <property type="match status" value="1"/>
</dbReference>
<feature type="compositionally biased region" description="Acidic residues" evidence="2">
    <location>
        <begin position="902"/>
        <end position="926"/>
    </location>
</feature>
<dbReference type="AlphaFoldDB" id="A0A8J9V9U2"/>